<feature type="compositionally biased region" description="Polar residues" evidence="7">
    <location>
        <begin position="1340"/>
        <end position="1362"/>
    </location>
</feature>
<dbReference type="InterPro" id="IPR024340">
    <property type="entry name" value="Sec16_CCD"/>
</dbReference>
<gene>
    <name evidence="11" type="primary">LOC104772036</name>
</gene>
<dbReference type="InterPro" id="IPR024298">
    <property type="entry name" value="Sec16_Sec23-bd"/>
</dbReference>
<evidence type="ECO:0000256" key="3">
    <source>
        <dbReference type="ARBA" id="ARBA00022448"/>
    </source>
</evidence>
<feature type="domain" description="Sec16 Sec23-binding" evidence="8">
    <location>
        <begin position="699"/>
        <end position="990"/>
    </location>
</feature>
<dbReference type="PANTHER" id="PTHR13402">
    <property type="entry name" value="RGPR-RELATED"/>
    <property type="match status" value="1"/>
</dbReference>
<keyword evidence="6" id="KW-0472">Membrane</keyword>
<feature type="domain" description="Sec16 central conserved" evidence="9">
    <location>
        <begin position="514"/>
        <end position="637"/>
    </location>
</feature>
<evidence type="ECO:0000256" key="1">
    <source>
        <dbReference type="ARBA" id="ARBA00004240"/>
    </source>
</evidence>
<reference evidence="10" key="1">
    <citation type="journal article" date="2014" name="Nat. Commun.">
        <title>The emerging biofuel crop Camelina sativa retains a highly undifferentiated hexaploid genome structure.</title>
        <authorList>
            <person name="Kagale S."/>
            <person name="Koh C."/>
            <person name="Nixon J."/>
            <person name="Bollina V."/>
            <person name="Clarke W.E."/>
            <person name="Tuteja R."/>
            <person name="Spillane C."/>
            <person name="Robinson S.J."/>
            <person name="Links M.G."/>
            <person name="Clarke C."/>
            <person name="Higgins E.E."/>
            <person name="Huebert T."/>
            <person name="Sharpe A.G."/>
            <person name="Parkin I.A."/>
        </authorList>
    </citation>
    <scope>NUCLEOTIDE SEQUENCE [LARGE SCALE GENOMIC DNA]</scope>
    <source>
        <strain evidence="10">cv. DH55</strain>
    </source>
</reference>
<evidence type="ECO:0000256" key="6">
    <source>
        <dbReference type="RuleBase" id="RU364101"/>
    </source>
</evidence>
<dbReference type="GeneID" id="104772036"/>
<name>A0ABM0Y3S8_CAMSA</name>
<accession>A0ABM0Y3S8</accession>
<sequence>MASTADFLLEDQTDEDFFDKLVDDSYTPTASSSAKELKFDDGSDSDDVKAFANLSVADDFVGDGDVALNEAVLGNHVVANEGTSGSVGKDEPSSSIAAAEAVQLVSSDANKLREDDVVRSEVDDIPPLSETAKESNLVDGSGSPGVKEVDWGSFCADSSANDGRGFGSYSDFFTELDGPAGDLQGKAEVAVATGGNLVSNDTNNTSVGLDHSAGFEQHQGQVHHGSASGQYVGDSQSWENLYPGWTYDASTAQWYQVDGHDVSANSQESYINSTVAADNSDVAYLKQSTTSTVAGTTESVSAWNQVSQVGSGYPEHMFYDAQYPGWYYDTIAQEWRSLDSYNQACQTSVTAQAHDQHVQNGHALTAMYHSNSESSMYNVNDKNQTFKAQEFAVQSQQGSWDQSYHANNQQATNTWQSINAGEHESAVISDSLSSFGGNQQVELVAEQFKPNVIGTQSFIPQHMNVASVTQNGPLSFSNHSFSRQQSVGDAQQSFQTNQLFSPSAGRSSDGRPPHALVNFGFGGKLIVMKDNNGPLQNSSFRSQGTGGSTVSVLNLAEVISGSASYSSPGEDSLSYFRCLHQQSFPGPLVGGNVGSKELHKWIDERLLNCESSNMNFSRGKLLKMLLSLLKISCQHYGKLRSPFGTDASQKETDTAEAAVAKLFAFAKKDGIQNGGYTPFSQCLQHLPPESQMEVTASEVQNLLASGRKMEALQCAQEGHLWGPALVIAAQLGDQFYVDTVKQMALRHLIPGSPLRTLCLLVAGQPEEVFSTGSTSDIHFPGSVNVPQQQPQFGSSSMQCMLDNWEENLGIITANRTTGDELVITNLGDNIWKERGEIIAAHICYLIADMDFDPYSESARICLVGADHWKCPRTYASPEAIQRTELYEYSKTLGNSQYILSSFQPYKIIYAHMLAEVGKLSAAQKYCQAVLKCLKTGRSSEGEMLKQFVLSLEERIRIHQQGGYAVNLAPAKLVGKLMGLIDSAASRVVGGMPPPAPHSTTGNLQINEYQHQQQEAAKLPYSQSANTMSSLIPPASIEPVHEWGVNGKTIAAHSRSVSEPDFGRTPIQDQADSAKDKAADGVTQVKSTRSVPSSRFSRFGIGILKNTVGTVGSLFLSRSSKEAKLGEDNQFYYDDNLKRWVERGVEPPAEEAALPPPPTLGALRSNSLGYENKSDMKNEMSPTGGSWSSGSPTPSESSSGAPPVSQSSNQFSARGRTGVRARYVDTYNQGRGNSSSMFQSPPVQSAKPPIPAKTKFFVPAAPASFANDQVMESVSAETRQENSADEAVVGSAGAPPPSQSSFQSPTPSPMTMQRFPSLDNMRRSGSGISLDGDLPPAGSRRTASWSGSVNTSFMSPTSASTYKPSPLNSSSSSLGEELQEVEL</sequence>
<keyword evidence="6" id="KW-0333">Golgi apparatus</keyword>
<organism evidence="10 11">
    <name type="scientific">Camelina sativa</name>
    <name type="common">False flax</name>
    <name type="synonym">Myagrum sativum</name>
    <dbReference type="NCBI Taxonomy" id="90675"/>
    <lineage>
        <taxon>Eukaryota</taxon>
        <taxon>Viridiplantae</taxon>
        <taxon>Streptophyta</taxon>
        <taxon>Embryophyta</taxon>
        <taxon>Tracheophyta</taxon>
        <taxon>Spermatophyta</taxon>
        <taxon>Magnoliopsida</taxon>
        <taxon>eudicotyledons</taxon>
        <taxon>Gunneridae</taxon>
        <taxon>Pentapetalae</taxon>
        <taxon>rosids</taxon>
        <taxon>malvids</taxon>
        <taxon>Brassicales</taxon>
        <taxon>Brassicaceae</taxon>
        <taxon>Camelineae</taxon>
        <taxon>Camelina</taxon>
    </lineage>
</organism>
<evidence type="ECO:0000313" key="10">
    <source>
        <dbReference type="Proteomes" id="UP000694864"/>
    </source>
</evidence>
<keyword evidence="3 6" id="KW-0813">Transport</keyword>
<dbReference type="Pfam" id="PF12932">
    <property type="entry name" value="Sec16"/>
    <property type="match status" value="1"/>
</dbReference>
<comment type="similarity">
    <text evidence="2 6">Belongs to the SEC16 family.</text>
</comment>
<protein>
    <recommendedName>
        <fullName evidence="6">Protein transport protein sec16</fullName>
    </recommendedName>
</protein>
<evidence type="ECO:0000259" key="9">
    <source>
        <dbReference type="Pfam" id="PF12932"/>
    </source>
</evidence>
<evidence type="ECO:0000256" key="4">
    <source>
        <dbReference type="ARBA" id="ARBA00022824"/>
    </source>
</evidence>
<comment type="subcellular location">
    <subcellularLocation>
        <location evidence="1">Endoplasmic reticulum</location>
    </subcellularLocation>
    <subcellularLocation>
        <location evidence="6">Golgi apparatus membrane</location>
    </subcellularLocation>
</comment>
<feature type="compositionally biased region" description="Low complexity" evidence="7">
    <location>
        <begin position="1180"/>
        <end position="1207"/>
    </location>
</feature>
<keyword evidence="5 6" id="KW-0931">ER-Golgi transport</keyword>
<proteinExistence type="inferred from homology"/>
<feature type="compositionally biased region" description="Low complexity" evidence="7">
    <location>
        <begin position="1364"/>
        <end position="1375"/>
    </location>
</feature>
<evidence type="ECO:0000313" key="11">
    <source>
        <dbReference type="RefSeq" id="XP_010494985.1"/>
    </source>
</evidence>
<evidence type="ECO:0000259" key="8">
    <source>
        <dbReference type="Pfam" id="PF12931"/>
    </source>
</evidence>
<feature type="region of interest" description="Disordered" evidence="7">
    <location>
        <begin position="1147"/>
        <end position="1249"/>
    </location>
</feature>
<dbReference type="RefSeq" id="XP_010494985.1">
    <property type="nucleotide sequence ID" value="XM_010496683.2"/>
</dbReference>
<feature type="region of interest" description="Disordered" evidence="7">
    <location>
        <begin position="1054"/>
        <end position="1090"/>
    </location>
</feature>
<feature type="compositionally biased region" description="Low complexity" evidence="7">
    <location>
        <begin position="1298"/>
        <end position="1311"/>
    </location>
</feature>
<reference evidence="11" key="2">
    <citation type="submission" date="2025-08" db="UniProtKB">
        <authorList>
            <consortium name="RefSeq"/>
        </authorList>
    </citation>
    <scope>IDENTIFICATION</scope>
    <source>
        <tissue evidence="11">Leaf</tissue>
    </source>
</reference>
<dbReference type="Pfam" id="PF12931">
    <property type="entry name" value="TPR_Sec16"/>
    <property type="match status" value="1"/>
</dbReference>
<dbReference type="PANTHER" id="PTHR13402:SF6">
    <property type="entry name" value="SECRETORY 16, ISOFORM I"/>
    <property type="match status" value="1"/>
</dbReference>
<keyword evidence="4 6" id="KW-0256">Endoplasmic reticulum</keyword>
<dbReference type="Proteomes" id="UP000694864">
    <property type="component" value="Chromosome 20"/>
</dbReference>
<keyword evidence="6" id="KW-0653">Protein transport</keyword>
<evidence type="ECO:0000256" key="2">
    <source>
        <dbReference type="ARBA" id="ARBA00005927"/>
    </source>
</evidence>
<dbReference type="CDD" id="cd09233">
    <property type="entry name" value="ACE1-Sec16-like"/>
    <property type="match status" value="1"/>
</dbReference>
<feature type="compositionally biased region" description="Polar residues" evidence="7">
    <location>
        <begin position="1225"/>
        <end position="1242"/>
    </location>
</feature>
<evidence type="ECO:0000256" key="7">
    <source>
        <dbReference type="SAM" id="MobiDB-lite"/>
    </source>
</evidence>
<keyword evidence="10" id="KW-1185">Reference proteome</keyword>
<evidence type="ECO:0000256" key="5">
    <source>
        <dbReference type="ARBA" id="ARBA00022892"/>
    </source>
</evidence>
<feature type="region of interest" description="Disordered" evidence="7">
    <location>
        <begin position="1270"/>
        <end position="1382"/>
    </location>
</feature>
<dbReference type="Gene3D" id="1.25.40.1030">
    <property type="match status" value="1"/>
</dbReference>